<evidence type="ECO:0000313" key="7">
    <source>
        <dbReference type="EMBL" id="AXL21699.1"/>
    </source>
</evidence>
<keyword evidence="6 7" id="KW-0012">Acyltransferase</keyword>
<dbReference type="PANTHER" id="PTHR30606:SF10">
    <property type="entry name" value="PHOSPHATIDYLINOSITOL MANNOSIDE ACYLTRANSFERASE"/>
    <property type="match status" value="1"/>
</dbReference>
<dbReference type="KEGG" id="meg:DKB62_09055"/>
<keyword evidence="5" id="KW-0472">Membrane</keyword>
<evidence type="ECO:0000256" key="6">
    <source>
        <dbReference type="ARBA" id="ARBA00023315"/>
    </source>
</evidence>
<name>A0A346B0Q6_9FIRM</name>
<dbReference type="Proteomes" id="UP000254337">
    <property type="component" value="Chromosome"/>
</dbReference>
<dbReference type="CDD" id="cd07984">
    <property type="entry name" value="LPLAT_LABLAT-like"/>
    <property type="match status" value="1"/>
</dbReference>
<reference evidence="7 8" key="1">
    <citation type="submission" date="2018-05" db="EMBL/GenBank/DDBJ databases">
        <title>Complete genome sequence of Megasphaera sp. AJH120T, isolated from the ceca of a chicken.</title>
        <authorList>
            <person name="Maki J."/>
            <person name="Looft T."/>
        </authorList>
    </citation>
    <scope>NUCLEOTIDE SEQUENCE [LARGE SCALE GENOMIC DNA]</scope>
    <source>
        <strain evidence="7 8">AJH120</strain>
    </source>
</reference>
<dbReference type="EMBL" id="CP029462">
    <property type="protein sequence ID" value="AXL21699.1"/>
    <property type="molecule type" value="Genomic_DNA"/>
</dbReference>
<dbReference type="GO" id="GO:0005886">
    <property type="term" value="C:plasma membrane"/>
    <property type="evidence" value="ECO:0007669"/>
    <property type="project" value="UniProtKB-SubCell"/>
</dbReference>
<gene>
    <name evidence="7" type="ORF">DKB62_09055</name>
</gene>
<evidence type="ECO:0000256" key="2">
    <source>
        <dbReference type="ARBA" id="ARBA00022475"/>
    </source>
</evidence>
<evidence type="ECO:0000256" key="3">
    <source>
        <dbReference type="ARBA" id="ARBA00022519"/>
    </source>
</evidence>
<evidence type="ECO:0000256" key="5">
    <source>
        <dbReference type="ARBA" id="ARBA00023136"/>
    </source>
</evidence>
<protein>
    <submittedName>
        <fullName evidence="7">Lipid A biosynthesis acyltransferase</fullName>
    </submittedName>
</protein>
<organism evidence="7 8">
    <name type="scientific">Megasphaera stantonii</name>
    <dbReference type="NCBI Taxonomy" id="2144175"/>
    <lineage>
        <taxon>Bacteria</taxon>
        <taxon>Bacillati</taxon>
        <taxon>Bacillota</taxon>
        <taxon>Negativicutes</taxon>
        <taxon>Veillonellales</taxon>
        <taxon>Veillonellaceae</taxon>
        <taxon>Megasphaera</taxon>
    </lineage>
</organism>
<evidence type="ECO:0000256" key="4">
    <source>
        <dbReference type="ARBA" id="ARBA00022679"/>
    </source>
</evidence>
<evidence type="ECO:0000256" key="1">
    <source>
        <dbReference type="ARBA" id="ARBA00004533"/>
    </source>
</evidence>
<keyword evidence="2" id="KW-1003">Cell membrane</keyword>
<comment type="subcellular location">
    <subcellularLocation>
        <location evidence="1">Cell inner membrane</location>
    </subcellularLocation>
</comment>
<keyword evidence="3" id="KW-0997">Cell inner membrane</keyword>
<dbReference type="Pfam" id="PF03279">
    <property type="entry name" value="Lip_A_acyltrans"/>
    <property type="match status" value="1"/>
</dbReference>
<accession>A0A346B0Q6</accession>
<dbReference type="GO" id="GO:0009247">
    <property type="term" value="P:glycolipid biosynthetic process"/>
    <property type="evidence" value="ECO:0007669"/>
    <property type="project" value="UniProtKB-ARBA"/>
</dbReference>
<dbReference type="OrthoDB" id="9801955at2"/>
<evidence type="ECO:0000313" key="8">
    <source>
        <dbReference type="Proteomes" id="UP000254337"/>
    </source>
</evidence>
<keyword evidence="8" id="KW-1185">Reference proteome</keyword>
<dbReference type="RefSeq" id="WP_087477705.1">
    <property type="nucleotide sequence ID" value="NZ_CAUWMV010000008.1"/>
</dbReference>
<keyword evidence="4 7" id="KW-0808">Transferase</keyword>
<dbReference type="PANTHER" id="PTHR30606">
    <property type="entry name" value="LIPID A BIOSYNTHESIS LAUROYL ACYLTRANSFERASE"/>
    <property type="match status" value="1"/>
</dbReference>
<dbReference type="AlphaFoldDB" id="A0A346B0Q6"/>
<dbReference type="GO" id="GO:0016746">
    <property type="term" value="F:acyltransferase activity"/>
    <property type="evidence" value="ECO:0007669"/>
    <property type="project" value="UniProtKB-KW"/>
</dbReference>
<dbReference type="InterPro" id="IPR004960">
    <property type="entry name" value="LipA_acyltrans"/>
</dbReference>
<proteinExistence type="predicted"/>
<sequence length="313" mass="35587">MFKDWQYHAARGLGKLLCCLPYPAVISLGRTLGPVIGKRLKKQYERGIFHIMRGMECDRGAAEQIMHGLFQNLGQSLMEILYTPKLNKDNISQYVTLEHPERLDAALKENKGVIVLTGHIGNWEWMGASLALYGYPTTTIVKKQPNDQVTRLLNENREMMGLEVFARGGNEMIIAARALKRKKILGFLADQDGGFYGVPQPFLGKMSSTPRGPAQFARKFRSPILPIFAIHDEHHRHRVVIGEVMYYEDTGNKDEDIARLTRKMAVLTEQFIKDHPTEWLWFQHRWSTAPEEIIALHQGAEADGSDDNTTQAE</sequence>